<name>A0AAW1P005_9CHLO</name>
<protein>
    <recommendedName>
        <fullName evidence="3">JmjC domain-containing protein</fullName>
    </recommendedName>
</protein>
<proteinExistence type="predicted"/>
<comment type="caution">
    <text evidence="1">The sequence shown here is derived from an EMBL/GenBank/DDBJ whole genome shotgun (WGS) entry which is preliminary data.</text>
</comment>
<dbReference type="Proteomes" id="UP001465755">
    <property type="component" value="Unassembled WGS sequence"/>
</dbReference>
<dbReference type="AlphaFoldDB" id="A0AAW1P005"/>
<sequence length="192" mass="21231">MVVQGPKVLTDQKWLRITELAASAWTIVGKRSKKDATHSHFDCTASLNIALATSAEDVSSVLALWLLIFPTALYKFSSWCLERGKTLGDPVGPELTQQDISDLPPQCIAVAFHQGHGSVVHLPAGWTHAVFNKRPCIKFATAYMERQYAARYALVQKMIATRIGPIAVSDSSPISVCALHRAIIARHRRRRD</sequence>
<dbReference type="SUPFAM" id="SSF51197">
    <property type="entry name" value="Clavaminate synthase-like"/>
    <property type="match status" value="1"/>
</dbReference>
<accession>A0AAW1P005</accession>
<reference evidence="1 2" key="1">
    <citation type="journal article" date="2024" name="Nat. Commun.">
        <title>Phylogenomics reveals the evolutionary origins of lichenization in chlorophyte algae.</title>
        <authorList>
            <person name="Puginier C."/>
            <person name="Libourel C."/>
            <person name="Otte J."/>
            <person name="Skaloud P."/>
            <person name="Haon M."/>
            <person name="Grisel S."/>
            <person name="Petersen M."/>
            <person name="Berrin J.G."/>
            <person name="Delaux P.M."/>
            <person name="Dal Grande F."/>
            <person name="Keller J."/>
        </authorList>
    </citation>
    <scope>NUCLEOTIDE SEQUENCE [LARGE SCALE GENOMIC DNA]</scope>
    <source>
        <strain evidence="1 2">SAG 2036</strain>
    </source>
</reference>
<gene>
    <name evidence="1" type="ORF">WJX73_005425</name>
</gene>
<evidence type="ECO:0008006" key="3">
    <source>
        <dbReference type="Google" id="ProtNLM"/>
    </source>
</evidence>
<dbReference type="Gene3D" id="2.60.120.650">
    <property type="entry name" value="Cupin"/>
    <property type="match status" value="1"/>
</dbReference>
<evidence type="ECO:0000313" key="2">
    <source>
        <dbReference type="Proteomes" id="UP001465755"/>
    </source>
</evidence>
<evidence type="ECO:0000313" key="1">
    <source>
        <dbReference type="EMBL" id="KAK9801332.1"/>
    </source>
</evidence>
<dbReference type="EMBL" id="JALJOQ010000077">
    <property type="protein sequence ID" value="KAK9801332.1"/>
    <property type="molecule type" value="Genomic_DNA"/>
</dbReference>
<organism evidence="1 2">
    <name type="scientific">Symbiochloris irregularis</name>
    <dbReference type="NCBI Taxonomy" id="706552"/>
    <lineage>
        <taxon>Eukaryota</taxon>
        <taxon>Viridiplantae</taxon>
        <taxon>Chlorophyta</taxon>
        <taxon>core chlorophytes</taxon>
        <taxon>Trebouxiophyceae</taxon>
        <taxon>Trebouxiales</taxon>
        <taxon>Trebouxiaceae</taxon>
        <taxon>Symbiochloris</taxon>
    </lineage>
</organism>
<keyword evidence="2" id="KW-1185">Reference proteome</keyword>